<sequence>MPVRLLVAALIASVVLVAPPVGAAPTGRLSSWEDFYRIVHPALVRQKVIDPLRALVHLGLLCEARSPRGVVFHVVETRELVRGGPSPRGVNQLIVLDRRLTVTDRIEIATAHGLYCDGASIILDLQVESPRLGREGNVLRLDDGGRISTLGAIEAAGMAGIRPVLSSRPSLTHNRSAP</sequence>
<reference evidence="2 3" key="1">
    <citation type="submission" date="2019-06" db="EMBL/GenBank/DDBJ databases">
        <title>Whole genome shotgun sequence of Zoogloea ramigera NBRC 15342.</title>
        <authorList>
            <person name="Hosoyama A."/>
            <person name="Uohara A."/>
            <person name="Ohji S."/>
            <person name="Ichikawa N."/>
        </authorList>
    </citation>
    <scope>NUCLEOTIDE SEQUENCE [LARGE SCALE GENOMIC DNA]</scope>
    <source>
        <strain evidence="2 3">NBRC 15342</strain>
    </source>
</reference>
<evidence type="ECO:0000313" key="3">
    <source>
        <dbReference type="Proteomes" id="UP000318422"/>
    </source>
</evidence>
<dbReference type="Proteomes" id="UP000318422">
    <property type="component" value="Unassembled WGS sequence"/>
</dbReference>
<organism evidence="2 3">
    <name type="scientific">Zoogloea ramigera</name>
    <dbReference type="NCBI Taxonomy" id="350"/>
    <lineage>
        <taxon>Bacteria</taxon>
        <taxon>Pseudomonadati</taxon>
        <taxon>Pseudomonadota</taxon>
        <taxon>Betaproteobacteria</taxon>
        <taxon>Rhodocyclales</taxon>
        <taxon>Zoogloeaceae</taxon>
        <taxon>Zoogloea</taxon>
    </lineage>
</organism>
<name>A0A4Y4D022_ZOORA</name>
<dbReference type="EMBL" id="BJNV01000057">
    <property type="protein sequence ID" value="GEC96913.1"/>
    <property type="molecule type" value="Genomic_DNA"/>
</dbReference>
<keyword evidence="3" id="KW-1185">Reference proteome</keyword>
<proteinExistence type="predicted"/>
<dbReference type="OrthoDB" id="9884323at2"/>
<dbReference type="RefSeq" id="WP_141353694.1">
    <property type="nucleotide sequence ID" value="NZ_BJNV01000057.1"/>
</dbReference>
<evidence type="ECO:0000256" key="1">
    <source>
        <dbReference type="SAM" id="SignalP"/>
    </source>
</evidence>
<comment type="caution">
    <text evidence="2">The sequence shown here is derived from an EMBL/GenBank/DDBJ whole genome shotgun (WGS) entry which is preliminary data.</text>
</comment>
<keyword evidence="1" id="KW-0732">Signal</keyword>
<protein>
    <submittedName>
        <fullName evidence="2">Uncharacterized protein</fullName>
    </submittedName>
</protein>
<gene>
    <name evidence="2" type="ORF">ZRA01_29860</name>
</gene>
<feature type="signal peptide" evidence="1">
    <location>
        <begin position="1"/>
        <end position="23"/>
    </location>
</feature>
<accession>A0A4Y4D022</accession>
<evidence type="ECO:0000313" key="2">
    <source>
        <dbReference type="EMBL" id="GEC96913.1"/>
    </source>
</evidence>
<dbReference type="AlphaFoldDB" id="A0A4Y4D022"/>
<feature type="chain" id="PRO_5021298007" evidence="1">
    <location>
        <begin position="24"/>
        <end position="178"/>
    </location>
</feature>